<dbReference type="PANTHER" id="PTHR11757:SF19">
    <property type="entry name" value="PROLYL ENDOPEPTIDASE-LIKE"/>
    <property type="match status" value="1"/>
</dbReference>
<organism evidence="8 9">
    <name type="scientific">Iodobacter arcticus</name>
    <dbReference type="NCBI Taxonomy" id="590593"/>
    <lineage>
        <taxon>Bacteria</taxon>
        <taxon>Pseudomonadati</taxon>
        <taxon>Pseudomonadota</taxon>
        <taxon>Betaproteobacteria</taxon>
        <taxon>Neisseriales</taxon>
        <taxon>Chitinibacteraceae</taxon>
        <taxon>Iodobacter</taxon>
    </lineage>
</organism>
<evidence type="ECO:0000259" key="6">
    <source>
        <dbReference type="Pfam" id="PF00326"/>
    </source>
</evidence>
<comment type="similarity">
    <text evidence="1">Belongs to the peptidase S9A family.</text>
</comment>
<evidence type="ECO:0000256" key="5">
    <source>
        <dbReference type="SAM" id="SignalP"/>
    </source>
</evidence>
<evidence type="ECO:0000313" key="9">
    <source>
        <dbReference type="Proteomes" id="UP001596473"/>
    </source>
</evidence>
<dbReference type="RefSeq" id="WP_380187756.1">
    <property type="nucleotide sequence ID" value="NZ_JBHTBQ010000014.1"/>
</dbReference>
<dbReference type="Gene3D" id="3.40.50.1820">
    <property type="entry name" value="alpha/beta hydrolase"/>
    <property type="match status" value="1"/>
</dbReference>
<protein>
    <submittedName>
        <fullName evidence="8">S9 family peptidase</fullName>
    </submittedName>
</protein>
<dbReference type="Pfam" id="PF00326">
    <property type="entry name" value="Peptidase_S9"/>
    <property type="match status" value="1"/>
</dbReference>
<sequence>MNLPSSRWLHASLLAAFFVHQSASALSPPKAEQIPQTLQAHGEQRVDNYGWLRDDQRKAPKVLDYLNTENRYAEAMLEPAAALRETLYQEMAGRINRQDQSLPYTLDGYQYREQLISGKEHAIYQRKKQQTNSEWEVLLDANLRAAGQRYYRMAGMEISRHSPLMAIAEDYTGRRQYRIAIQNLSGGNEEMIENTSGNMTWANDGKSLFYVRNHPQTLRAWQLYRHQYGSAPSSDQLVYQEDDEGFYLSLSSSSSRQYILLTSNSTSTSEVRLINANQPAAAPELFAARQTGREYYLDHYRGQFYLRANHQSPQFGLYQTASAKAPWQVLIAPDKERELESFAVFRRALITKERHQGLSRIRHLSWDGKLQRELSFDDPSYMAWLGNNPDPESSTLQYRYSSMTTPTSTFAWNLQNGERSLLKQQQIKAFQPQDYRSERLWLSARDGVKVPVSLVYKKSLLKPGKNPLLVYGYGAYGMSMDASFSPARLSLLDRGFVFAIAHVRGGGELGQAWYQQGKLANKQNSFNDFIDSTQGLVKAGFGQPGRLYAMGSSAGGLLVAASINQAPKLFNAVVAQVPFVDVLTTMLDPSLPLTVGEYEEWGNPQLKADYQRIKSYSPYDGVTAQPYPHLLVTSGLHDSQVQYWEPAKWVAKLRALKQGDSMLLLSTDMNAGHGGKSGQLSKLKNSAMEYSFILHLDSEAQRALAP</sequence>
<keyword evidence="2" id="KW-0645">Protease</keyword>
<accession>A0ABW2QXC3</accession>
<evidence type="ECO:0000259" key="7">
    <source>
        <dbReference type="Pfam" id="PF02897"/>
    </source>
</evidence>
<feature type="signal peptide" evidence="5">
    <location>
        <begin position="1"/>
        <end position="25"/>
    </location>
</feature>
<proteinExistence type="inferred from homology"/>
<dbReference type="InterPro" id="IPR001375">
    <property type="entry name" value="Peptidase_S9_cat"/>
</dbReference>
<dbReference type="InterPro" id="IPR051543">
    <property type="entry name" value="Serine_Peptidase_S9A"/>
</dbReference>
<keyword evidence="9" id="KW-1185">Reference proteome</keyword>
<evidence type="ECO:0000256" key="4">
    <source>
        <dbReference type="ARBA" id="ARBA00022825"/>
    </source>
</evidence>
<feature type="domain" description="Peptidase S9A N-terminal" evidence="7">
    <location>
        <begin position="29"/>
        <end position="425"/>
    </location>
</feature>
<dbReference type="SUPFAM" id="SSF53474">
    <property type="entry name" value="alpha/beta-Hydrolases"/>
    <property type="match status" value="1"/>
</dbReference>
<dbReference type="InterPro" id="IPR002470">
    <property type="entry name" value="Peptidase_S9A"/>
</dbReference>
<reference evidence="9" key="1">
    <citation type="journal article" date="2019" name="Int. J. Syst. Evol. Microbiol.">
        <title>The Global Catalogue of Microorganisms (GCM) 10K type strain sequencing project: providing services to taxonomists for standard genome sequencing and annotation.</title>
        <authorList>
            <consortium name="The Broad Institute Genomics Platform"/>
            <consortium name="The Broad Institute Genome Sequencing Center for Infectious Disease"/>
            <person name="Wu L."/>
            <person name="Ma J."/>
        </authorList>
    </citation>
    <scope>NUCLEOTIDE SEQUENCE [LARGE SCALE GENOMIC DNA]</scope>
    <source>
        <strain evidence="9">CCUG 62945</strain>
    </source>
</reference>
<feature type="chain" id="PRO_5045339177" evidence="5">
    <location>
        <begin position="26"/>
        <end position="706"/>
    </location>
</feature>
<evidence type="ECO:0000256" key="2">
    <source>
        <dbReference type="ARBA" id="ARBA00022670"/>
    </source>
</evidence>
<keyword evidence="3" id="KW-0378">Hydrolase</keyword>
<evidence type="ECO:0000313" key="8">
    <source>
        <dbReference type="EMBL" id="MFC7420128.1"/>
    </source>
</evidence>
<dbReference type="SUPFAM" id="SSF50993">
    <property type="entry name" value="Peptidase/esterase 'gauge' domain"/>
    <property type="match status" value="1"/>
</dbReference>
<gene>
    <name evidence="8" type="ORF">ACFQNF_09555</name>
</gene>
<keyword evidence="4" id="KW-0720">Serine protease</keyword>
<dbReference type="EMBL" id="JBHTBQ010000014">
    <property type="protein sequence ID" value="MFC7420128.1"/>
    <property type="molecule type" value="Genomic_DNA"/>
</dbReference>
<dbReference type="Pfam" id="PF02897">
    <property type="entry name" value="Peptidase_S9_N"/>
    <property type="match status" value="1"/>
</dbReference>
<dbReference type="Gene3D" id="2.130.10.120">
    <property type="entry name" value="Prolyl oligopeptidase, N-terminal domain"/>
    <property type="match status" value="1"/>
</dbReference>
<evidence type="ECO:0000256" key="1">
    <source>
        <dbReference type="ARBA" id="ARBA00005228"/>
    </source>
</evidence>
<evidence type="ECO:0000256" key="3">
    <source>
        <dbReference type="ARBA" id="ARBA00022801"/>
    </source>
</evidence>
<comment type="caution">
    <text evidence="8">The sequence shown here is derived from an EMBL/GenBank/DDBJ whole genome shotgun (WGS) entry which is preliminary data.</text>
</comment>
<dbReference type="InterPro" id="IPR029058">
    <property type="entry name" value="AB_hydrolase_fold"/>
</dbReference>
<feature type="domain" description="Peptidase S9 prolyl oligopeptidase catalytic" evidence="6">
    <location>
        <begin position="483"/>
        <end position="695"/>
    </location>
</feature>
<dbReference type="PRINTS" id="PR00862">
    <property type="entry name" value="PROLIGOPTASE"/>
</dbReference>
<dbReference type="Proteomes" id="UP001596473">
    <property type="component" value="Unassembled WGS sequence"/>
</dbReference>
<dbReference type="PANTHER" id="PTHR11757">
    <property type="entry name" value="PROTEASE FAMILY S9A OLIGOPEPTIDASE"/>
    <property type="match status" value="1"/>
</dbReference>
<keyword evidence="5" id="KW-0732">Signal</keyword>
<dbReference type="InterPro" id="IPR023302">
    <property type="entry name" value="Pept_S9A_N"/>
</dbReference>
<name>A0ABW2QXC3_9NEIS</name>